<evidence type="ECO:0000313" key="5">
    <source>
        <dbReference type="Proteomes" id="UP000247346"/>
    </source>
</evidence>
<dbReference type="SMART" id="SM00382">
    <property type="entry name" value="AAA"/>
    <property type="match status" value="1"/>
</dbReference>
<dbReference type="GeneID" id="93879166"/>
<proteinExistence type="predicted"/>
<dbReference type="OrthoDB" id="9802264at2"/>
<feature type="domain" description="ABC transporter" evidence="3">
    <location>
        <begin position="7"/>
        <end position="231"/>
    </location>
</feature>
<evidence type="ECO:0000256" key="2">
    <source>
        <dbReference type="ARBA" id="ARBA00022840"/>
    </source>
</evidence>
<dbReference type="Pfam" id="PF00005">
    <property type="entry name" value="ABC_tran"/>
    <property type="match status" value="1"/>
</dbReference>
<dbReference type="EMBL" id="MDEK01000006">
    <property type="protein sequence ID" value="PPU83080.1"/>
    <property type="molecule type" value="Genomic_DNA"/>
</dbReference>
<evidence type="ECO:0000313" key="4">
    <source>
        <dbReference type="EMBL" id="PPU83080.1"/>
    </source>
</evidence>
<dbReference type="PROSITE" id="PS50893">
    <property type="entry name" value="ABC_TRANSPORTER_2"/>
    <property type="match status" value="1"/>
</dbReference>
<dbReference type="PANTHER" id="PTHR24220">
    <property type="entry name" value="IMPORT ATP-BINDING PROTEIN"/>
    <property type="match status" value="1"/>
</dbReference>
<dbReference type="AlphaFoldDB" id="A0A2P5Z559"/>
<dbReference type="Gene3D" id="3.40.50.300">
    <property type="entry name" value="P-loop containing nucleotide triphosphate hydrolases"/>
    <property type="match status" value="1"/>
</dbReference>
<dbReference type="GO" id="GO:0016887">
    <property type="term" value="F:ATP hydrolysis activity"/>
    <property type="evidence" value="ECO:0007669"/>
    <property type="project" value="InterPro"/>
</dbReference>
<dbReference type="InterPro" id="IPR015854">
    <property type="entry name" value="ABC_transpr_LolD-like"/>
</dbReference>
<gene>
    <name evidence="4" type="ORF">XsacCFBP4641_07840</name>
</gene>
<comment type="caution">
    <text evidence="4">The sequence shown here is derived from an EMBL/GenBank/DDBJ whole genome shotgun (WGS) entry which is preliminary data.</text>
</comment>
<dbReference type="SUPFAM" id="SSF52540">
    <property type="entry name" value="P-loop containing nucleoside triphosphate hydrolases"/>
    <property type="match status" value="1"/>
</dbReference>
<dbReference type="GO" id="GO:0005524">
    <property type="term" value="F:ATP binding"/>
    <property type="evidence" value="ECO:0007669"/>
    <property type="project" value="UniProtKB-KW"/>
</dbReference>
<dbReference type="InterPro" id="IPR003593">
    <property type="entry name" value="AAA+_ATPase"/>
</dbReference>
<accession>A0A2P5Z559</accession>
<reference evidence="4 5" key="1">
    <citation type="submission" date="2016-08" db="EMBL/GenBank/DDBJ databases">
        <authorList>
            <person name="Seilhamer J.J."/>
        </authorList>
    </citation>
    <scope>NUCLEOTIDE SEQUENCE [LARGE SCALE GENOMIC DNA]</scope>
    <source>
        <strain evidence="4 5">CFBP4641</strain>
    </source>
</reference>
<sequence length="237" mass="24892">MSQPHVVELSEVRFGYPGATAPVLDIAAFALPRGQQLLLRGASGSGKSTLLALIAGVLQPTAGCVRVAGQDLAALRKAARDRFRADHCGVVFQQFNLLPFLSTRDNIALGLQFSARRGRLAAGTQALDTEIERLMVALGLDVAALWSRPAARLSVGQQQRVAAARALIARPPLLLADEPTSALDPVAAQAFLQLLFAECRQGGTSSIVVSHDPSIAPLFDAQADLATLNRANAGGAR</sequence>
<dbReference type="InterPro" id="IPR027417">
    <property type="entry name" value="P-loop_NTPase"/>
</dbReference>
<organism evidence="4 5">
    <name type="scientific">Xanthomonas sacchari</name>
    <dbReference type="NCBI Taxonomy" id="56458"/>
    <lineage>
        <taxon>Bacteria</taxon>
        <taxon>Pseudomonadati</taxon>
        <taxon>Pseudomonadota</taxon>
        <taxon>Gammaproteobacteria</taxon>
        <taxon>Lysobacterales</taxon>
        <taxon>Lysobacteraceae</taxon>
        <taxon>Xanthomonas</taxon>
    </lineage>
</organism>
<dbReference type="GO" id="GO:0022857">
    <property type="term" value="F:transmembrane transporter activity"/>
    <property type="evidence" value="ECO:0007669"/>
    <property type="project" value="TreeGrafter"/>
</dbReference>
<evidence type="ECO:0000259" key="3">
    <source>
        <dbReference type="PROSITE" id="PS50893"/>
    </source>
</evidence>
<dbReference type="STRING" id="56458.SB85_02300"/>
<dbReference type="GO" id="GO:0005886">
    <property type="term" value="C:plasma membrane"/>
    <property type="evidence" value="ECO:0007669"/>
    <property type="project" value="TreeGrafter"/>
</dbReference>
<dbReference type="InterPro" id="IPR003439">
    <property type="entry name" value="ABC_transporter-like_ATP-bd"/>
</dbReference>
<evidence type="ECO:0000256" key="1">
    <source>
        <dbReference type="ARBA" id="ARBA00022741"/>
    </source>
</evidence>
<dbReference type="PANTHER" id="PTHR24220:SF611">
    <property type="entry name" value="ATP-BINDING COMPONENT OF ABC TRANSPORTER-RELATED"/>
    <property type="match status" value="1"/>
</dbReference>
<keyword evidence="1" id="KW-0547">Nucleotide-binding</keyword>
<keyword evidence="2 4" id="KW-0067">ATP-binding</keyword>
<dbReference type="Proteomes" id="UP000247346">
    <property type="component" value="Unassembled WGS sequence"/>
</dbReference>
<name>A0A2P5Z559_9XANT</name>
<dbReference type="RefSeq" id="WP_010340376.1">
    <property type="nucleotide sequence ID" value="NZ_CP132343.1"/>
</dbReference>
<protein>
    <submittedName>
        <fullName evidence="4">Methionine ABC transporter ATP-binding protein</fullName>
    </submittedName>
</protein>